<keyword evidence="4" id="KW-0862">Zinc</keyword>
<dbReference type="Gene3D" id="3.40.140.10">
    <property type="entry name" value="Cytidine Deaminase, domain 2"/>
    <property type="match status" value="1"/>
</dbReference>
<evidence type="ECO:0000256" key="2">
    <source>
        <dbReference type="ARBA" id="ARBA00022723"/>
    </source>
</evidence>
<dbReference type="InterPro" id="IPR001405">
    <property type="entry name" value="UPF0758"/>
</dbReference>
<evidence type="ECO:0000259" key="7">
    <source>
        <dbReference type="PROSITE" id="PS50249"/>
    </source>
</evidence>
<dbReference type="InterPro" id="IPR010994">
    <property type="entry name" value="RuvA_2-like"/>
</dbReference>
<reference evidence="8" key="2">
    <citation type="submission" date="2021-04" db="EMBL/GenBank/DDBJ databases">
        <authorList>
            <person name="Gilroy R."/>
        </authorList>
    </citation>
    <scope>NUCLEOTIDE SEQUENCE</scope>
    <source>
        <strain evidence="8">ChiSxjej5B17-1746</strain>
    </source>
</reference>
<dbReference type="GO" id="GO:0046872">
    <property type="term" value="F:metal ion binding"/>
    <property type="evidence" value="ECO:0007669"/>
    <property type="project" value="UniProtKB-KW"/>
</dbReference>
<keyword evidence="5" id="KW-0482">Metalloprotease</keyword>
<protein>
    <submittedName>
        <fullName evidence="8">DNA repair protein RadC</fullName>
    </submittedName>
</protein>
<dbReference type="AlphaFoldDB" id="A0A9D1R134"/>
<dbReference type="PROSITE" id="PS50249">
    <property type="entry name" value="MPN"/>
    <property type="match status" value="1"/>
</dbReference>
<evidence type="ECO:0000256" key="6">
    <source>
        <dbReference type="RuleBase" id="RU003797"/>
    </source>
</evidence>
<dbReference type="PANTHER" id="PTHR30471">
    <property type="entry name" value="DNA REPAIR PROTEIN RADC"/>
    <property type="match status" value="1"/>
</dbReference>
<dbReference type="CDD" id="cd08071">
    <property type="entry name" value="MPN_DUF2466"/>
    <property type="match status" value="1"/>
</dbReference>
<comment type="caution">
    <text evidence="8">The sequence shown here is derived from an EMBL/GenBank/DDBJ whole genome shotgun (WGS) entry which is preliminary data.</text>
</comment>
<evidence type="ECO:0000256" key="3">
    <source>
        <dbReference type="ARBA" id="ARBA00022801"/>
    </source>
</evidence>
<feature type="domain" description="MPN" evidence="7">
    <location>
        <begin position="104"/>
        <end position="226"/>
    </location>
</feature>
<dbReference type="InterPro" id="IPR025657">
    <property type="entry name" value="RadC_JAB"/>
</dbReference>
<name>A0A9D1R134_9BACT</name>
<reference evidence="8" key="1">
    <citation type="journal article" date="2021" name="PeerJ">
        <title>Extensive microbial diversity within the chicken gut microbiome revealed by metagenomics and culture.</title>
        <authorList>
            <person name="Gilroy R."/>
            <person name="Ravi A."/>
            <person name="Getino M."/>
            <person name="Pursley I."/>
            <person name="Horton D.L."/>
            <person name="Alikhan N.F."/>
            <person name="Baker D."/>
            <person name="Gharbi K."/>
            <person name="Hall N."/>
            <person name="Watson M."/>
            <person name="Adriaenssens E.M."/>
            <person name="Foster-Nyarko E."/>
            <person name="Jarju S."/>
            <person name="Secka A."/>
            <person name="Antonio M."/>
            <person name="Oren A."/>
            <person name="Chaudhuri R.R."/>
            <person name="La Ragione R."/>
            <person name="Hildebrand F."/>
            <person name="Pallen M.J."/>
        </authorList>
    </citation>
    <scope>NUCLEOTIDE SEQUENCE</scope>
    <source>
        <strain evidence="8">ChiSxjej5B17-1746</strain>
    </source>
</reference>
<keyword evidence="3" id="KW-0378">Hydrolase</keyword>
<evidence type="ECO:0000256" key="5">
    <source>
        <dbReference type="ARBA" id="ARBA00023049"/>
    </source>
</evidence>
<sequence>MSTGTPHYAGHRARLRQRLLRDASALAEYEILELLLGYVFVRKDTKPLAKELLQRFGSIRGVIDALPAELQAIPGVGEGVAAFQLLLRELLARYAEAPVRERSALCSPAAVRAMVLPRLAGCPCEELWIATVDAQNRLITWERVAQGTVGTVQCYPRDILLKVLERKASGFFLVHNHPGGTPKASPEDAEMTRNIQRLATGMGLRLLDHLIIGDGVCYSIREDGLI</sequence>
<gene>
    <name evidence="8" type="primary">radC</name>
    <name evidence="8" type="ORF">H9874_03305</name>
</gene>
<evidence type="ECO:0000313" key="9">
    <source>
        <dbReference type="Proteomes" id="UP000824264"/>
    </source>
</evidence>
<evidence type="ECO:0000256" key="1">
    <source>
        <dbReference type="ARBA" id="ARBA00022670"/>
    </source>
</evidence>
<dbReference type="SUPFAM" id="SSF47781">
    <property type="entry name" value="RuvA domain 2-like"/>
    <property type="match status" value="1"/>
</dbReference>
<evidence type="ECO:0000256" key="4">
    <source>
        <dbReference type="ARBA" id="ARBA00022833"/>
    </source>
</evidence>
<accession>A0A9D1R134</accession>
<proteinExistence type="inferred from homology"/>
<dbReference type="Proteomes" id="UP000824264">
    <property type="component" value="Unassembled WGS sequence"/>
</dbReference>
<dbReference type="PANTHER" id="PTHR30471:SF3">
    <property type="entry name" value="UPF0758 PROTEIN YEES-RELATED"/>
    <property type="match status" value="1"/>
</dbReference>
<dbReference type="GO" id="GO:0006508">
    <property type="term" value="P:proteolysis"/>
    <property type="evidence" value="ECO:0007669"/>
    <property type="project" value="UniProtKB-KW"/>
</dbReference>
<dbReference type="NCBIfam" id="TIGR00608">
    <property type="entry name" value="radc"/>
    <property type="match status" value="1"/>
</dbReference>
<dbReference type="EMBL" id="DXGI01000116">
    <property type="protein sequence ID" value="HIW78157.1"/>
    <property type="molecule type" value="Genomic_DNA"/>
</dbReference>
<dbReference type="Gene3D" id="1.10.150.20">
    <property type="entry name" value="5' to 3' exonuclease, C-terminal subdomain"/>
    <property type="match status" value="1"/>
</dbReference>
<organism evidence="8 9">
    <name type="scientific">Candidatus Bilophila faecipullorum</name>
    <dbReference type="NCBI Taxonomy" id="2838482"/>
    <lineage>
        <taxon>Bacteria</taxon>
        <taxon>Pseudomonadati</taxon>
        <taxon>Thermodesulfobacteriota</taxon>
        <taxon>Desulfovibrionia</taxon>
        <taxon>Desulfovibrionales</taxon>
        <taxon>Desulfovibrionaceae</taxon>
        <taxon>Bilophila</taxon>
    </lineage>
</organism>
<evidence type="ECO:0000313" key="8">
    <source>
        <dbReference type="EMBL" id="HIW78157.1"/>
    </source>
</evidence>
<keyword evidence="1" id="KW-0645">Protease</keyword>
<keyword evidence="2" id="KW-0479">Metal-binding</keyword>
<dbReference type="GO" id="GO:0008237">
    <property type="term" value="F:metallopeptidase activity"/>
    <property type="evidence" value="ECO:0007669"/>
    <property type="project" value="UniProtKB-KW"/>
</dbReference>
<dbReference type="InterPro" id="IPR037518">
    <property type="entry name" value="MPN"/>
</dbReference>
<dbReference type="Pfam" id="PF04002">
    <property type="entry name" value="RadC"/>
    <property type="match status" value="1"/>
</dbReference>
<comment type="similarity">
    <text evidence="6">Belongs to the UPF0758 family.</text>
</comment>